<evidence type="ECO:0000259" key="2">
    <source>
        <dbReference type="Pfam" id="PF23265"/>
    </source>
</evidence>
<proteinExistence type="predicted"/>
<organism evidence="3">
    <name type="scientific">Capitella teleta</name>
    <name type="common">Polychaete worm</name>
    <dbReference type="NCBI Taxonomy" id="283909"/>
    <lineage>
        <taxon>Eukaryota</taxon>
        <taxon>Metazoa</taxon>
        <taxon>Spiralia</taxon>
        <taxon>Lophotrochozoa</taxon>
        <taxon>Annelida</taxon>
        <taxon>Polychaeta</taxon>
        <taxon>Sedentaria</taxon>
        <taxon>Scolecida</taxon>
        <taxon>Capitellidae</taxon>
        <taxon>Capitella</taxon>
    </lineage>
</organism>
<dbReference type="AlphaFoldDB" id="R7V9H0"/>
<feature type="region of interest" description="Disordered" evidence="1">
    <location>
        <begin position="1"/>
        <end position="52"/>
    </location>
</feature>
<sequence>MGCGSSLANGSSSGERNLYMESEPATSALPVTQLPDTRRKRRSTGQGRWGGEIQTPVIPKICKGELFDPKQFVHLDHYVTREYISKDVMQGSYEGLATQLTKTAHSELEKAWVLFRWLSGVNLQHLVQEAGNELPPQDSPVQGLLEIHWRLSNHAHFFARLARAVGLDCEIISGINKNAHYQVGQTLAEDLLGAQWNAINIFGETRLLDVFWASTCVDDSEATDWMYLWDMFKDSDDNIDSAEIDKPTMTKHQINDFFFLTDPEKFIVTHFPEEQKWQLLQTPITVDEFSNQVYIRERFYEMNLSLGPGTPDTCVLTATDGQVTFSMTAPMEDISAMLFRWKLTQMDGQQSGGGVTYDRYVFFQKKGALVEFWIVLPKSGNFLFDLYGQLGSGEHYGRVCTFLIAADAASENAEPLPDLPDAGWGMCPVATQHQLTPRFEAIPYIEADDGLLDLAFTVPEGKIVGNTLRHNVIEDVVLKRHSVITKKDETVTVQIRFPCKGSFALGIYIGDQDHNEMYNAANFMINCASTGITPRPYPMLHTGFLGEDLMAQVMGVRADSHSDDFVIKTKEGDLQVNFKIKNPSAVDLLCELQNNDIDSAKLSGYITMSSEGAWTTFDLQLPAQGEYGFNVFARKMGVDYQIFHVFSYLVVAEAGTGSPIKIPEDAVHMETIFTADDIADIRVAEKKGLLLSVAKKNSQNRNLLENQVSAKKEGDINVYEVNLPTVGEYVAVVYKLKNGHLVTQQVTQLVRLEPLQGDQRSMAMMFPDRRLNKTERKKRKSMALGLNHEAFRLQLMAAVASQNVSLLQWAIGQCEANYVHEKNGELRKSKKILDFLLITQELGIAVQSRDLTKLKLCMESAKKKGFSKMLSLKIIAELQRYDAPPDVLVAVLVATCDLLGLDGNQLQVQRCTHFMDWELLLTVLKQKGKRSLKKMVLACNIDTVDIVSAVRTKHSLQSISLDDVKMKSSSAALFYLWCMAVAQEVESRFVHRGGDLRQAKILAKRSALFRRSSSSVSDDKLPVQEKRPGFTLPPITENGGYRLKLKADPGLAEL</sequence>
<feature type="domain" description="KY-like immunoglobulin-like" evidence="2">
    <location>
        <begin position="287"/>
        <end position="417"/>
    </location>
</feature>
<name>R7V9H0_CAPTE</name>
<dbReference type="InterPro" id="IPR056564">
    <property type="entry name" value="Ig-like_KY"/>
</dbReference>
<dbReference type="Proteomes" id="UP000014760">
    <property type="component" value="Unassembled WGS sequence"/>
</dbReference>
<dbReference type="OrthoDB" id="6129702at2759"/>
<dbReference type="Gene3D" id="1.20.920.20">
    <property type="match status" value="1"/>
</dbReference>
<gene>
    <name evidence="3" type="ORF">CAPTEDRAFT_227321</name>
</gene>
<dbReference type="PANTHER" id="PTHR47020">
    <property type="entry name" value="HILLARIN"/>
    <property type="match status" value="1"/>
</dbReference>
<keyword evidence="5" id="KW-1185">Reference proteome</keyword>
<dbReference type="EMBL" id="KB296008">
    <property type="protein sequence ID" value="ELU12390.1"/>
    <property type="molecule type" value="Genomic_DNA"/>
</dbReference>
<evidence type="ECO:0000313" key="4">
    <source>
        <dbReference type="EnsemblMetazoa" id="CapteP227321"/>
    </source>
</evidence>
<accession>R7V9H0</accession>
<feature type="domain" description="KY-like immunoglobulin-like" evidence="2">
    <location>
        <begin position="554"/>
        <end position="655"/>
    </location>
</feature>
<dbReference type="InterPro" id="IPR053041">
    <property type="entry name" value="Transglut-like_Superfamily_Mod"/>
</dbReference>
<dbReference type="HOGENOM" id="CLU_292449_0_0_1"/>
<reference evidence="4" key="3">
    <citation type="submission" date="2015-06" db="UniProtKB">
        <authorList>
            <consortium name="EnsemblMetazoa"/>
        </authorList>
    </citation>
    <scope>IDENTIFICATION</scope>
</reference>
<evidence type="ECO:0000256" key="1">
    <source>
        <dbReference type="SAM" id="MobiDB-lite"/>
    </source>
</evidence>
<dbReference type="OMA" id="WHAGEYL"/>
<evidence type="ECO:0000313" key="5">
    <source>
        <dbReference type="Proteomes" id="UP000014760"/>
    </source>
</evidence>
<protein>
    <recommendedName>
        <fullName evidence="2">KY-like immunoglobulin-like domain-containing protein</fullName>
    </recommendedName>
</protein>
<feature type="compositionally biased region" description="Polar residues" evidence="1">
    <location>
        <begin position="1"/>
        <end position="15"/>
    </location>
</feature>
<dbReference type="Pfam" id="PF23265">
    <property type="entry name" value="Ig-like_KY"/>
    <property type="match status" value="3"/>
</dbReference>
<evidence type="ECO:0000313" key="3">
    <source>
        <dbReference type="EMBL" id="ELU12390.1"/>
    </source>
</evidence>
<feature type="domain" description="KY-like immunoglobulin-like" evidence="2">
    <location>
        <begin position="445"/>
        <end position="538"/>
    </location>
</feature>
<reference evidence="3 5" key="2">
    <citation type="journal article" date="2013" name="Nature">
        <title>Insights into bilaterian evolution from three spiralian genomes.</title>
        <authorList>
            <person name="Simakov O."/>
            <person name="Marletaz F."/>
            <person name="Cho S.J."/>
            <person name="Edsinger-Gonzales E."/>
            <person name="Havlak P."/>
            <person name="Hellsten U."/>
            <person name="Kuo D.H."/>
            <person name="Larsson T."/>
            <person name="Lv J."/>
            <person name="Arendt D."/>
            <person name="Savage R."/>
            <person name="Osoegawa K."/>
            <person name="de Jong P."/>
            <person name="Grimwood J."/>
            <person name="Chapman J.A."/>
            <person name="Shapiro H."/>
            <person name="Aerts A."/>
            <person name="Otillar R.P."/>
            <person name="Terry A.Y."/>
            <person name="Boore J.L."/>
            <person name="Grigoriev I.V."/>
            <person name="Lindberg D.R."/>
            <person name="Seaver E.C."/>
            <person name="Weisblat D.A."/>
            <person name="Putnam N.H."/>
            <person name="Rokhsar D.S."/>
        </authorList>
    </citation>
    <scope>NUCLEOTIDE SEQUENCE</scope>
    <source>
        <strain evidence="3 5">I ESC-2004</strain>
    </source>
</reference>
<dbReference type="STRING" id="283909.R7V9H0"/>
<dbReference type="PANTHER" id="PTHR47020:SF1">
    <property type="entry name" value="HILLARIN"/>
    <property type="match status" value="1"/>
</dbReference>
<dbReference type="EnsemblMetazoa" id="CapteT227321">
    <property type="protein sequence ID" value="CapteP227321"/>
    <property type="gene ID" value="CapteG227321"/>
</dbReference>
<reference evidence="5" key="1">
    <citation type="submission" date="2012-12" db="EMBL/GenBank/DDBJ databases">
        <authorList>
            <person name="Hellsten U."/>
            <person name="Grimwood J."/>
            <person name="Chapman J.A."/>
            <person name="Shapiro H."/>
            <person name="Aerts A."/>
            <person name="Otillar R.P."/>
            <person name="Terry A.Y."/>
            <person name="Boore J.L."/>
            <person name="Simakov O."/>
            <person name="Marletaz F."/>
            <person name="Cho S.-J."/>
            <person name="Edsinger-Gonzales E."/>
            <person name="Havlak P."/>
            <person name="Kuo D.-H."/>
            <person name="Larsson T."/>
            <person name="Lv J."/>
            <person name="Arendt D."/>
            <person name="Savage R."/>
            <person name="Osoegawa K."/>
            <person name="de Jong P."/>
            <person name="Lindberg D.R."/>
            <person name="Seaver E.C."/>
            <person name="Weisblat D.A."/>
            <person name="Putnam N.H."/>
            <person name="Grigoriev I.V."/>
            <person name="Rokhsar D.S."/>
        </authorList>
    </citation>
    <scope>NUCLEOTIDE SEQUENCE</scope>
    <source>
        <strain evidence="5">I ESC-2004</strain>
    </source>
</reference>
<dbReference type="EMBL" id="AMQN01005423">
    <property type="status" value="NOT_ANNOTATED_CDS"/>
    <property type="molecule type" value="Genomic_DNA"/>
</dbReference>